<evidence type="ECO:0000256" key="5">
    <source>
        <dbReference type="ARBA" id="ARBA00023033"/>
    </source>
</evidence>
<dbReference type="Pfam" id="PF01494">
    <property type="entry name" value="FAD_binding_3"/>
    <property type="match status" value="1"/>
</dbReference>
<protein>
    <recommendedName>
        <fullName evidence="6">FAD-binding domain-containing protein</fullName>
    </recommendedName>
</protein>
<evidence type="ECO:0000313" key="8">
    <source>
        <dbReference type="Proteomes" id="UP000244722"/>
    </source>
</evidence>
<comment type="similarity">
    <text evidence="1">Belongs to the paxM FAD-dependent monooxygenase family.</text>
</comment>
<dbReference type="PRINTS" id="PR00420">
    <property type="entry name" value="RNGMNOXGNASE"/>
</dbReference>
<dbReference type="EMBL" id="NESQ01000011">
    <property type="protein sequence ID" value="PUU83496.1"/>
    <property type="molecule type" value="Genomic_DNA"/>
</dbReference>
<name>A0A2T7A6Y1_TUBBO</name>
<dbReference type="GO" id="GO:0004497">
    <property type="term" value="F:monooxygenase activity"/>
    <property type="evidence" value="ECO:0007669"/>
    <property type="project" value="UniProtKB-KW"/>
</dbReference>
<dbReference type="InterPro" id="IPR002938">
    <property type="entry name" value="FAD-bd"/>
</dbReference>
<keyword evidence="3" id="KW-0274">FAD</keyword>
<keyword evidence="2" id="KW-0285">Flavoprotein</keyword>
<keyword evidence="5" id="KW-0503">Monooxygenase</keyword>
<evidence type="ECO:0000256" key="1">
    <source>
        <dbReference type="ARBA" id="ARBA00007992"/>
    </source>
</evidence>
<evidence type="ECO:0000256" key="3">
    <source>
        <dbReference type="ARBA" id="ARBA00022827"/>
    </source>
</evidence>
<accession>A0A2T7A6Y1</accession>
<evidence type="ECO:0000313" key="7">
    <source>
        <dbReference type="EMBL" id="PUU83496.1"/>
    </source>
</evidence>
<organism evidence="7 8">
    <name type="scientific">Tuber borchii</name>
    <name type="common">White truffle</name>
    <dbReference type="NCBI Taxonomy" id="42251"/>
    <lineage>
        <taxon>Eukaryota</taxon>
        <taxon>Fungi</taxon>
        <taxon>Dikarya</taxon>
        <taxon>Ascomycota</taxon>
        <taxon>Pezizomycotina</taxon>
        <taxon>Pezizomycetes</taxon>
        <taxon>Pezizales</taxon>
        <taxon>Tuberaceae</taxon>
        <taxon>Tuber</taxon>
    </lineage>
</organism>
<dbReference type="Proteomes" id="UP000244722">
    <property type="component" value="Unassembled WGS sequence"/>
</dbReference>
<gene>
    <name evidence="7" type="ORF">B9Z19DRAFT_1119190</name>
</gene>
<dbReference type="Gene3D" id="3.50.50.60">
    <property type="entry name" value="FAD/NAD(P)-binding domain"/>
    <property type="match status" value="1"/>
</dbReference>
<dbReference type="InterPro" id="IPR050493">
    <property type="entry name" value="FAD-dep_Monooxygenase_BioMet"/>
</dbReference>
<dbReference type="PANTHER" id="PTHR13789">
    <property type="entry name" value="MONOOXYGENASE"/>
    <property type="match status" value="1"/>
</dbReference>
<keyword evidence="4" id="KW-0560">Oxidoreductase</keyword>
<feature type="domain" description="FAD-binding" evidence="6">
    <location>
        <begin position="2"/>
        <end position="307"/>
    </location>
</feature>
<dbReference type="InterPro" id="IPR036188">
    <property type="entry name" value="FAD/NAD-bd_sf"/>
</dbReference>
<dbReference type="OrthoDB" id="417877at2759"/>
<comment type="caution">
    <text evidence="7">The sequence shown here is derived from an EMBL/GenBank/DDBJ whole genome shotgun (WGS) entry which is preliminary data.</text>
</comment>
<dbReference type="GO" id="GO:0071949">
    <property type="term" value="F:FAD binding"/>
    <property type="evidence" value="ECO:0007669"/>
    <property type="project" value="InterPro"/>
</dbReference>
<dbReference type="STRING" id="42251.A0A2T7A6Y1"/>
<sequence>MTRAVIVGAGIAGSTLALLLKRFTNITPLLYEGAPSFKHIGAGLSLAPNGLAPLDQLGLLPKLKGISQPVNGINIYSGPDRRLVTHLSNNWYQDLYGYPLISFERASLQDLLVSELRRNGVEVNFGHRCVGVIDRHDNEPAVVQFEGGLEVEGDVVVGADGGGSLLRSLTIPKSSGEGVGVEYTGWTTVYGITKPLDQAPTMDQTRIVGGIGKSYGAWPLLEKRQFWFISLKEPFPGKWPSEASLQETLDKECQGLWFPEHYGDTDTFMGDIIEKSVRTVKVPLMSGYWDATNYGRVVLIGDGKRIHIFSTNRLADQGLGGEAAHSIVPFQGQGACQAIEDAVSLTSVLHSLSSPFRVGELLSALDHHSATRRPRVERVIKGSIFAGKISVDFSKNVIARKLLALAMSRISGERLGKSLEWLHAPQNLQLIKEM</sequence>
<evidence type="ECO:0000256" key="4">
    <source>
        <dbReference type="ARBA" id="ARBA00023002"/>
    </source>
</evidence>
<dbReference type="AlphaFoldDB" id="A0A2T7A6Y1"/>
<reference evidence="7 8" key="1">
    <citation type="submission" date="2017-04" db="EMBL/GenBank/DDBJ databases">
        <title>Draft genome sequence of Tuber borchii Vittad., a whitish edible truffle.</title>
        <authorList>
            <consortium name="DOE Joint Genome Institute"/>
            <person name="Murat C."/>
            <person name="Kuo A."/>
            <person name="Barry K.W."/>
            <person name="Clum A."/>
            <person name="Dockter R.B."/>
            <person name="Fauchery L."/>
            <person name="Iotti M."/>
            <person name="Kohler A."/>
            <person name="Labutti K."/>
            <person name="Lindquist E.A."/>
            <person name="Lipzen A."/>
            <person name="Ohm R.A."/>
            <person name="Wang M."/>
            <person name="Grigoriev I.V."/>
            <person name="Zambonelli A."/>
            <person name="Martin F.M."/>
        </authorList>
    </citation>
    <scope>NUCLEOTIDE SEQUENCE [LARGE SCALE GENOMIC DNA]</scope>
    <source>
        <strain evidence="7 8">Tbo3840</strain>
    </source>
</reference>
<proteinExistence type="inferred from homology"/>
<dbReference type="SUPFAM" id="SSF51905">
    <property type="entry name" value="FAD/NAD(P)-binding domain"/>
    <property type="match status" value="1"/>
</dbReference>
<dbReference type="PANTHER" id="PTHR13789:SF309">
    <property type="entry name" value="PUTATIVE (AFU_ORTHOLOGUE AFUA_6G14510)-RELATED"/>
    <property type="match status" value="1"/>
</dbReference>
<keyword evidence="8" id="KW-1185">Reference proteome</keyword>
<evidence type="ECO:0000256" key="2">
    <source>
        <dbReference type="ARBA" id="ARBA00022630"/>
    </source>
</evidence>
<evidence type="ECO:0000259" key="6">
    <source>
        <dbReference type="Pfam" id="PF01494"/>
    </source>
</evidence>